<comment type="caution">
    <text evidence="1">The sequence shown here is derived from an EMBL/GenBank/DDBJ whole genome shotgun (WGS) entry which is preliminary data.</text>
</comment>
<dbReference type="EMBL" id="LAZR01013755">
    <property type="protein sequence ID" value="KKM20496.1"/>
    <property type="molecule type" value="Genomic_DNA"/>
</dbReference>
<name>A0A0F9HYI1_9ZZZZ</name>
<proteinExistence type="predicted"/>
<sequence length="90" mass="9588">MAEGENAHGVTGQEIAPSVVVRANLTSERVRNVAALGSVILVVVRVKLSSQVTKADSKEQWRRGNAAVWTSGRIRADSYGLACHTPSNSD</sequence>
<protein>
    <submittedName>
        <fullName evidence="1">Uncharacterized protein</fullName>
    </submittedName>
</protein>
<gene>
    <name evidence="1" type="ORF">LCGC14_1644890</name>
</gene>
<accession>A0A0F9HYI1</accession>
<dbReference type="AlphaFoldDB" id="A0A0F9HYI1"/>
<evidence type="ECO:0000313" key="1">
    <source>
        <dbReference type="EMBL" id="KKM20496.1"/>
    </source>
</evidence>
<organism evidence="1">
    <name type="scientific">marine sediment metagenome</name>
    <dbReference type="NCBI Taxonomy" id="412755"/>
    <lineage>
        <taxon>unclassified sequences</taxon>
        <taxon>metagenomes</taxon>
        <taxon>ecological metagenomes</taxon>
    </lineage>
</organism>
<reference evidence="1" key="1">
    <citation type="journal article" date="2015" name="Nature">
        <title>Complex archaea that bridge the gap between prokaryotes and eukaryotes.</title>
        <authorList>
            <person name="Spang A."/>
            <person name="Saw J.H."/>
            <person name="Jorgensen S.L."/>
            <person name="Zaremba-Niedzwiedzka K."/>
            <person name="Martijn J."/>
            <person name="Lind A.E."/>
            <person name="van Eijk R."/>
            <person name="Schleper C."/>
            <person name="Guy L."/>
            <person name="Ettema T.J."/>
        </authorList>
    </citation>
    <scope>NUCLEOTIDE SEQUENCE</scope>
</reference>